<dbReference type="PANTHER" id="PTHR39206">
    <property type="entry name" value="SLL8004 PROTEIN"/>
    <property type="match status" value="1"/>
</dbReference>
<dbReference type="Gene3D" id="3.40.50.300">
    <property type="entry name" value="P-loop containing nucleotide triphosphate hydrolases"/>
    <property type="match status" value="1"/>
</dbReference>
<dbReference type="InterPro" id="IPR027417">
    <property type="entry name" value="P-loop_NTPase"/>
</dbReference>
<proteinExistence type="predicted"/>
<dbReference type="KEGG" id="azz:DEW08_21205"/>
<dbReference type="Proteomes" id="UP000245629">
    <property type="component" value="Chromosome 4"/>
</dbReference>
<dbReference type="PANTHER" id="PTHR39206:SF1">
    <property type="entry name" value="SLL8004 PROTEIN"/>
    <property type="match status" value="1"/>
</dbReference>
<accession>A0A2S2CVW5</accession>
<reference evidence="2" key="1">
    <citation type="submission" date="2018-05" db="EMBL/GenBank/DDBJ databases">
        <title>Azospirillum thermophila sp. nov., a novel isolated from hot spring.</title>
        <authorList>
            <person name="Zhao Z."/>
        </authorList>
    </citation>
    <scope>NUCLEOTIDE SEQUENCE [LARGE SCALE GENOMIC DNA]</scope>
    <source>
        <strain evidence="2">CFH 70021</strain>
    </source>
</reference>
<dbReference type="AlphaFoldDB" id="A0A2S2CVW5"/>
<organism evidence="1 2">
    <name type="scientific">Azospirillum thermophilum</name>
    <dbReference type="NCBI Taxonomy" id="2202148"/>
    <lineage>
        <taxon>Bacteria</taxon>
        <taxon>Pseudomonadati</taxon>
        <taxon>Pseudomonadota</taxon>
        <taxon>Alphaproteobacteria</taxon>
        <taxon>Rhodospirillales</taxon>
        <taxon>Azospirillaceae</taxon>
        <taxon>Azospirillum</taxon>
    </lineage>
</organism>
<dbReference type="SUPFAM" id="SSF52540">
    <property type="entry name" value="P-loop containing nucleoside triphosphate hydrolases"/>
    <property type="match status" value="1"/>
</dbReference>
<evidence type="ECO:0000313" key="1">
    <source>
        <dbReference type="EMBL" id="AWK88616.1"/>
    </source>
</evidence>
<sequence length="202" mass="22255">MTQPQLWVLAGPNGAGKSTIARRHIIGRVPFVNADDIARQLDPGDVNSPAAHLRAGRLAVEDREGRLARRETFAMETTLTGKSELALMRRAAEAGYKVNLIFVGLDDVALSAARVHARVRSGGHNVPKDAILRRYGRSMEALSEALSVAHRAWVFDNSDIRRRLLLKRDQGAVKKLSADLPAWAETAIPPHLRQKVHKRGGR</sequence>
<evidence type="ECO:0000313" key="2">
    <source>
        <dbReference type="Proteomes" id="UP000245629"/>
    </source>
</evidence>
<dbReference type="EMBL" id="CP029355">
    <property type="protein sequence ID" value="AWK88616.1"/>
    <property type="molecule type" value="Genomic_DNA"/>
</dbReference>
<protein>
    <submittedName>
        <fullName evidence="1">Zeta toxin family protein</fullName>
    </submittedName>
</protein>
<gene>
    <name evidence="1" type="ORF">DEW08_21205</name>
</gene>
<keyword evidence="2" id="KW-1185">Reference proteome</keyword>
<dbReference type="RefSeq" id="WP_109331081.1">
    <property type="nucleotide sequence ID" value="NZ_CP029355.1"/>
</dbReference>
<dbReference type="OrthoDB" id="9791543at2"/>
<name>A0A2S2CVW5_9PROT</name>
<dbReference type="Pfam" id="PF13671">
    <property type="entry name" value="AAA_33"/>
    <property type="match status" value="1"/>
</dbReference>